<evidence type="ECO:0000313" key="5">
    <source>
        <dbReference type="EMBL" id="CAK4035029.1"/>
    </source>
</evidence>
<comment type="subcellular location">
    <subcellularLocation>
        <location evidence="1">Nucleus</location>
    </subcellularLocation>
</comment>
<protein>
    <recommendedName>
        <fullName evidence="4">Zn(2)-C6 fungal-type domain-containing protein</fullName>
    </recommendedName>
</protein>
<dbReference type="PROSITE" id="PS00463">
    <property type="entry name" value="ZN2_CY6_FUNGAL_1"/>
    <property type="match status" value="1"/>
</dbReference>
<dbReference type="InterPro" id="IPR001138">
    <property type="entry name" value="Zn2Cys6_DnaBD"/>
</dbReference>
<name>A0AAI8Z9P4_9PEZI</name>
<dbReference type="GO" id="GO:0008270">
    <property type="term" value="F:zinc ion binding"/>
    <property type="evidence" value="ECO:0007669"/>
    <property type="project" value="InterPro"/>
</dbReference>
<organism evidence="5 6">
    <name type="scientific">Lecanosticta acicola</name>
    <dbReference type="NCBI Taxonomy" id="111012"/>
    <lineage>
        <taxon>Eukaryota</taxon>
        <taxon>Fungi</taxon>
        <taxon>Dikarya</taxon>
        <taxon>Ascomycota</taxon>
        <taxon>Pezizomycotina</taxon>
        <taxon>Dothideomycetes</taxon>
        <taxon>Dothideomycetidae</taxon>
        <taxon>Mycosphaerellales</taxon>
        <taxon>Mycosphaerellaceae</taxon>
        <taxon>Lecanosticta</taxon>
    </lineage>
</organism>
<keyword evidence="2" id="KW-0539">Nucleus</keyword>
<dbReference type="SMART" id="SM00066">
    <property type="entry name" value="GAL4"/>
    <property type="match status" value="1"/>
</dbReference>
<feature type="domain" description="Zn(2)-C6 fungal-type" evidence="4">
    <location>
        <begin position="132"/>
        <end position="160"/>
    </location>
</feature>
<dbReference type="PANTHER" id="PTHR37534:SF38">
    <property type="entry name" value="ZN(2)-C6 FUNGAL-TYPE DOMAIN-CONTAINING PROTEIN"/>
    <property type="match status" value="1"/>
</dbReference>
<dbReference type="PROSITE" id="PS50048">
    <property type="entry name" value="ZN2_CY6_FUNGAL_2"/>
    <property type="match status" value="1"/>
</dbReference>
<feature type="region of interest" description="Disordered" evidence="3">
    <location>
        <begin position="86"/>
        <end position="137"/>
    </location>
</feature>
<dbReference type="SUPFAM" id="SSF57701">
    <property type="entry name" value="Zn2/Cys6 DNA-binding domain"/>
    <property type="match status" value="1"/>
</dbReference>
<evidence type="ECO:0000256" key="1">
    <source>
        <dbReference type="ARBA" id="ARBA00004123"/>
    </source>
</evidence>
<feature type="region of interest" description="Disordered" evidence="3">
    <location>
        <begin position="23"/>
        <end position="60"/>
    </location>
</feature>
<feature type="compositionally biased region" description="Basic and acidic residues" evidence="3">
    <location>
        <begin position="44"/>
        <end position="55"/>
    </location>
</feature>
<dbReference type="Pfam" id="PF11951">
    <property type="entry name" value="Fungal_trans_2"/>
    <property type="match status" value="1"/>
</dbReference>
<keyword evidence="6" id="KW-1185">Reference proteome</keyword>
<dbReference type="Gene3D" id="4.10.240.10">
    <property type="entry name" value="Zn(2)-C6 fungal-type DNA-binding domain"/>
    <property type="match status" value="1"/>
</dbReference>
<dbReference type="CDD" id="cd00067">
    <property type="entry name" value="GAL4"/>
    <property type="match status" value="1"/>
</dbReference>
<gene>
    <name evidence="5" type="ORF">LECACI_7A010187</name>
</gene>
<dbReference type="InterPro" id="IPR036864">
    <property type="entry name" value="Zn2-C6_fun-type_DNA-bd_sf"/>
</dbReference>
<dbReference type="InterPro" id="IPR021858">
    <property type="entry name" value="Fun_TF"/>
</dbReference>
<comment type="caution">
    <text evidence="5">The sequence shown here is derived from an EMBL/GenBank/DDBJ whole genome shotgun (WGS) entry which is preliminary data.</text>
</comment>
<evidence type="ECO:0000256" key="3">
    <source>
        <dbReference type="SAM" id="MobiDB-lite"/>
    </source>
</evidence>
<reference evidence="5" key="1">
    <citation type="submission" date="2023-11" db="EMBL/GenBank/DDBJ databases">
        <authorList>
            <person name="Alioto T."/>
            <person name="Alioto T."/>
            <person name="Gomez Garrido J."/>
        </authorList>
    </citation>
    <scope>NUCLEOTIDE SEQUENCE</scope>
</reference>
<evidence type="ECO:0000313" key="6">
    <source>
        <dbReference type="Proteomes" id="UP001296104"/>
    </source>
</evidence>
<dbReference type="EMBL" id="CAVMBE010000187">
    <property type="protein sequence ID" value="CAK4035029.1"/>
    <property type="molecule type" value="Genomic_DNA"/>
</dbReference>
<dbReference type="Pfam" id="PF00172">
    <property type="entry name" value="Zn_clus"/>
    <property type="match status" value="1"/>
</dbReference>
<dbReference type="Proteomes" id="UP001296104">
    <property type="component" value="Unassembled WGS sequence"/>
</dbReference>
<dbReference type="GO" id="GO:0045944">
    <property type="term" value="P:positive regulation of transcription by RNA polymerase II"/>
    <property type="evidence" value="ECO:0007669"/>
    <property type="project" value="TreeGrafter"/>
</dbReference>
<sequence length="587" mass="66433">MITSPTSPTLLRCSPSLSAFTNYSPFDSSPEVNHDSADAVVTPDSEHESPPERDSPVCGSVVPKIEELDDDDDDDHNALEALAIDAKPALGDDQAQAQPLPAPPPRKRGRPRKHPIVEQKKSTASHARSKTGCGTCRRRKKKCDETKPVCLNCEKNNVVCDGYEPKQPWRSGKQKALVKCDPTPLPPLQIIPEGVEGAVDRMFVQHFTSLVGRRLSLTDNGNPFLEHIFQMAQKHVGLMHGLIYLSGSNLIAGSPYSNAEWEERQWHHESKAINFLWADLKKIIDASDQNKALVSVDDHSLAQSLVLCLQTVAAGNTNGIYRTHLDALKKMLECKSGALNNITFRRFVLEFVIYHDYSSAITSLQNPLDERSFALMEEFRLSECMIQPQAGILLGVLDGLFGYISQIRSLRDIIRGWAQQGTPFWASPQAGYIQEQVFNLTQAIRKWKPDCQPDSPRFEASLLYRQCTYIYLARTASPSRPLPFYQQAVEEGLKHLRNLPWDKDKISTQSILLMPLFLLGCAAFDPQQRPEIDDAFQRLQDWSNFGNIKHTRSVIQELWHMMDNDRAEETWDWETIMDRQQLRFLIT</sequence>
<dbReference type="GO" id="GO:0000976">
    <property type="term" value="F:transcription cis-regulatory region binding"/>
    <property type="evidence" value="ECO:0007669"/>
    <property type="project" value="TreeGrafter"/>
</dbReference>
<dbReference type="PANTHER" id="PTHR37534">
    <property type="entry name" value="TRANSCRIPTIONAL ACTIVATOR PROTEIN UGA3"/>
    <property type="match status" value="1"/>
</dbReference>
<feature type="compositionally biased region" description="Basic residues" evidence="3">
    <location>
        <begin position="105"/>
        <end position="114"/>
    </location>
</feature>
<proteinExistence type="predicted"/>
<dbReference type="AlphaFoldDB" id="A0AAI8Z9P4"/>
<evidence type="ECO:0000259" key="4">
    <source>
        <dbReference type="PROSITE" id="PS50048"/>
    </source>
</evidence>
<dbReference type="GO" id="GO:0000981">
    <property type="term" value="F:DNA-binding transcription factor activity, RNA polymerase II-specific"/>
    <property type="evidence" value="ECO:0007669"/>
    <property type="project" value="InterPro"/>
</dbReference>
<dbReference type="GO" id="GO:0005634">
    <property type="term" value="C:nucleus"/>
    <property type="evidence" value="ECO:0007669"/>
    <property type="project" value="UniProtKB-SubCell"/>
</dbReference>
<evidence type="ECO:0000256" key="2">
    <source>
        <dbReference type="ARBA" id="ARBA00023242"/>
    </source>
</evidence>
<accession>A0AAI8Z9P4</accession>